<reference evidence="2" key="1">
    <citation type="submission" date="2020-11" db="EMBL/GenBank/DDBJ databases">
        <authorList>
            <person name="Tran Van P."/>
        </authorList>
    </citation>
    <scope>NUCLEOTIDE SEQUENCE</scope>
</reference>
<accession>A0A7R9LA31</accession>
<organism evidence="2">
    <name type="scientific">Oppiella nova</name>
    <dbReference type="NCBI Taxonomy" id="334625"/>
    <lineage>
        <taxon>Eukaryota</taxon>
        <taxon>Metazoa</taxon>
        <taxon>Ecdysozoa</taxon>
        <taxon>Arthropoda</taxon>
        <taxon>Chelicerata</taxon>
        <taxon>Arachnida</taxon>
        <taxon>Acari</taxon>
        <taxon>Acariformes</taxon>
        <taxon>Sarcoptiformes</taxon>
        <taxon>Oribatida</taxon>
        <taxon>Brachypylina</taxon>
        <taxon>Oppioidea</taxon>
        <taxon>Oppiidae</taxon>
        <taxon>Oppiella</taxon>
    </lineage>
</organism>
<dbReference type="EMBL" id="CAJPVJ010000100">
    <property type="protein sequence ID" value="CAG2160847.1"/>
    <property type="molecule type" value="Genomic_DNA"/>
</dbReference>
<evidence type="ECO:0000313" key="2">
    <source>
        <dbReference type="EMBL" id="CAD7637550.1"/>
    </source>
</evidence>
<dbReference type="OrthoDB" id="6497796at2759"/>
<sequence>MWFSISCYPSNTLSPALEVLHVSPHLQVPQFFHSRRCHLPDCQCDGQHFVVTGKVPDDPADEWTGSPSLIDQRCQCKQKRLEKGRQTSGSRVVVNSTGGVWIFWLSSAQGSYGRLTGALNSQLEVSHSVSLRYQCSGVVCVRMKSAANMNPTAINGHNHSHNKPDSGGSGSSNGSSSGLSKLGCALATQLQLTAAKTSGTLASLTHRLSRQPNGNGIIAMDAKLGGGLSTLPTIAVQKIPLNHMSQEEQDLIIGDQYPLTNGKANGHSHGHKQQESHRNGVNGHHVRANGKPNGCEANGDNRENNGLIVNKSHRLDPLGLKLPLSPNETLRYYGLRMNAYERSEVSHYPEVWYLGLEANKIDGDESALQNHGYDDDNGSYIK</sequence>
<feature type="region of interest" description="Disordered" evidence="1">
    <location>
        <begin position="151"/>
        <end position="176"/>
    </location>
</feature>
<dbReference type="AlphaFoldDB" id="A0A7R9LA31"/>
<dbReference type="InterPro" id="IPR042521">
    <property type="entry name" value="DYRK"/>
</dbReference>
<dbReference type="GO" id="GO:0004712">
    <property type="term" value="F:protein serine/threonine/tyrosine kinase activity"/>
    <property type="evidence" value="ECO:0007669"/>
    <property type="project" value="InterPro"/>
</dbReference>
<feature type="region of interest" description="Disordered" evidence="1">
    <location>
        <begin position="262"/>
        <end position="307"/>
    </location>
</feature>
<keyword evidence="3" id="KW-1185">Reference proteome</keyword>
<proteinExistence type="predicted"/>
<dbReference type="EMBL" id="OC914925">
    <property type="protein sequence ID" value="CAD7637550.1"/>
    <property type="molecule type" value="Genomic_DNA"/>
</dbReference>
<dbReference type="Gene3D" id="3.30.10.30">
    <property type="entry name" value="DYRK"/>
    <property type="match status" value="1"/>
</dbReference>
<evidence type="ECO:0000256" key="1">
    <source>
        <dbReference type="SAM" id="MobiDB-lite"/>
    </source>
</evidence>
<protein>
    <submittedName>
        <fullName evidence="2">Uncharacterized protein</fullName>
    </submittedName>
</protein>
<name>A0A7R9LA31_9ACAR</name>
<evidence type="ECO:0000313" key="3">
    <source>
        <dbReference type="Proteomes" id="UP000728032"/>
    </source>
</evidence>
<gene>
    <name evidence="2" type="ORF">ONB1V03_LOCUS880</name>
</gene>
<dbReference type="Proteomes" id="UP000728032">
    <property type="component" value="Unassembled WGS sequence"/>
</dbReference>